<sequence>MAKKEVLVEFKTITPLWTGDAWQNSSEIRPSSLIGSLRFWFEVICYFLGICEKEDFNNGTFEKEVNRKEFEKCLVKRGNTFEAKIECLLKQNIPLPSIIFGTTNWRSLIDIKDIKYLGDYCFGDKLNLPTKICFNKSTYEIKENRDCPPKSNNNWSVFFFAHPYFYGKLQVVFKVEEKILESIFYPLLTFMDKYGFWGGKWNIGYGRLKILEVKTGDKLINNWEKDTFLFSQINEEWVDKKLSDLLLVVTNFRDLTQQNSKIRILEDSVSNSSFINLIKKLIKEKSKQRANFNTNKELRHKIFGKTGNTRDLSYVPQGSKILPFIYYEEQGQLKGGFLSIAGLLNLEGENNE</sequence>
<gene>
    <name evidence="3" type="primary">cmr1</name>
    <name evidence="3" type="ORF">GWK41_02750</name>
</gene>
<keyword evidence="1" id="KW-0051">Antiviral defense</keyword>
<dbReference type="Proteomes" id="UP000772812">
    <property type="component" value="Unassembled WGS sequence"/>
</dbReference>
<dbReference type="InterPro" id="IPR005537">
    <property type="entry name" value="RAMP_III_fam"/>
</dbReference>
<keyword evidence="4" id="KW-1185">Reference proteome</keyword>
<dbReference type="NCBIfam" id="TIGR01894">
    <property type="entry name" value="cas_TM1795_cmr1"/>
    <property type="match status" value="1"/>
</dbReference>
<dbReference type="EMBL" id="JAACYA010000001">
    <property type="protein sequence ID" value="MBK3331985.1"/>
    <property type="molecule type" value="Genomic_DNA"/>
</dbReference>
<evidence type="ECO:0000313" key="3">
    <source>
        <dbReference type="EMBL" id="MBK3331985.1"/>
    </source>
</evidence>
<dbReference type="RefSeq" id="WP_200673380.1">
    <property type="nucleotide sequence ID" value="NZ_JAACYA010000001.1"/>
</dbReference>
<accession>A0ABS1GGG6</accession>
<dbReference type="Pfam" id="PF03787">
    <property type="entry name" value="RAMPs"/>
    <property type="match status" value="1"/>
</dbReference>
<evidence type="ECO:0000313" key="4">
    <source>
        <dbReference type="Proteomes" id="UP000772812"/>
    </source>
</evidence>
<proteinExistence type="predicted"/>
<name>A0ABS1GGG6_9AQUI</name>
<comment type="caution">
    <text evidence="3">The sequence shown here is derived from an EMBL/GenBank/DDBJ whole genome shotgun (WGS) entry which is preliminary data.</text>
</comment>
<evidence type="ECO:0000256" key="1">
    <source>
        <dbReference type="ARBA" id="ARBA00023118"/>
    </source>
</evidence>
<dbReference type="InterPro" id="IPR007522">
    <property type="entry name" value="CRISPR-assoc_prot_TM1795"/>
</dbReference>
<evidence type="ECO:0000259" key="2">
    <source>
        <dbReference type="Pfam" id="PF03787"/>
    </source>
</evidence>
<feature type="domain" description="CRISPR type III-associated protein" evidence="2">
    <location>
        <begin position="9"/>
        <end position="209"/>
    </location>
</feature>
<reference evidence="3 4" key="1">
    <citation type="journal article" date="2021" name="Syst. Appl. Microbiol.">
        <title>Persephonella atlantica sp. nov.: How to adapt to physico-chemical gradients in high temperature hydrothermal habitats.</title>
        <authorList>
            <person name="Francois D.X."/>
            <person name="Godfroy A."/>
            <person name="Mathien C."/>
            <person name="Aube J."/>
            <person name="Cathalot C."/>
            <person name="Lesongeur F."/>
            <person name="L'Haridon S."/>
            <person name="Philippon X."/>
            <person name="Roussel E.G."/>
        </authorList>
    </citation>
    <scope>NUCLEOTIDE SEQUENCE [LARGE SCALE GENOMIC DNA]</scope>
    <source>
        <strain evidence="3 4">MO1340</strain>
    </source>
</reference>
<organism evidence="3 4">
    <name type="scientific">Persephonella atlantica</name>
    <dbReference type="NCBI Taxonomy" id="2699429"/>
    <lineage>
        <taxon>Bacteria</taxon>
        <taxon>Pseudomonadati</taxon>
        <taxon>Aquificota</taxon>
        <taxon>Aquificia</taxon>
        <taxon>Aquificales</taxon>
        <taxon>Hydrogenothermaceae</taxon>
        <taxon>Persephonella</taxon>
    </lineage>
</organism>
<protein>
    <submittedName>
        <fullName evidence="3">Type III-B CRISPR module RAMP protein Cmr1</fullName>
    </submittedName>
</protein>